<evidence type="ECO:0000256" key="6">
    <source>
        <dbReference type="ARBA" id="ARBA00029447"/>
    </source>
</evidence>
<dbReference type="Gene3D" id="1.10.287.950">
    <property type="entry name" value="Methyl-accepting chemotaxis protein"/>
    <property type="match status" value="1"/>
</dbReference>
<dbReference type="Proteomes" id="UP000215181">
    <property type="component" value="Unassembled WGS sequence"/>
</dbReference>
<evidence type="ECO:0000256" key="8">
    <source>
        <dbReference type="SAM" id="Phobius"/>
    </source>
</evidence>
<dbReference type="PANTHER" id="PTHR32089">
    <property type="entry name" value="METHYL-ACCEPTING CHEMOTAXIS PROTEIN MCPB"/>
    <property type="match status" value="1"/>
</dbReference>
<dbReference type="GO" id="GO:0007165">
    <property type="term" value="P:signal transduction"/>
    <property type="evidence" value="ECO:0007669"/>
    <property type="project" value="UniProtKB-KW"/>
</dbReference>
<accession>A0A235EYQ0</accession>
<dbReference type="CDD" id="cd11386">
    <property type="entry name" value="MCP_signal"/>
    <property type="match status" value="1"/>
</dbReference>
<dbReference type="GO" id="GO:0006935">
    <property type="term" value="P:chemotaxis"/>
    <property type="evidence" value="ECO:0007669"/>
    <property type="project" value="InterPro"/>
</dbReference>
<evidence type="ECO:0008006" key="13">
    <source>
        <dbReference type="Google" id="ProtNLM"/>
    </source>
</evidence>
<evidence type="ECO:0000256" key="7">
    <source>
        <dbReference type="PROSITE-ProRule" id="PRU00284"/>
    </source>
</evidence>
<name>A0A235EYQ0_9RHOO</name>
<dbReference type="Pfam" id="PF00015">
    <property type="entry name" value="MCPsignal"/>
    <property type="match status" value="1"/>
</dbReference>
<keyword evidence="5 7" id="KW-0807">Transducer</keyword>
<dbReference type="PROSITE" id="PS50111">
    <property type="entry name" value="CHEMOTAXIS_TRANSDUC_2"/>
    <property type="match status" value="1"/>
</dbReference>
<dbReference type="GO" id="GO:0016020">
    <property type="term" value="C:membrane"/>
    <property type="evidence" value="ECO:0007669"/>
    <property type="project" value="UniProtKB-SubCell"/>
</dbReference>
<keyword evidence="12" id="KW-1185">Reference proteome</keyword>
<evidence type="ECO:0000313" key="11">
    <source>
        <dbReference type="EMBL" id="OYD54144.1"/>
    </source>
</evidence>
<sequence>MIGAWYVGYKVDMEPVQKVVEGSRILDYGFVAVIDSKDKIRFRSGHVTDDQVVDYLADGDKWGVTRAGFPTWGFSVVGVYSIDEVDRIARNRMIWIMAGGAVACLLLIVMINVMLRKMVLAPLGGEPEAAADAALRIAAGDLTVPIKTAERDERSMMSAMQRMQEGLRGMVSSIHEGSAALSSASRNLVTMSDKVSDGVSQQHDATSSIAATLEEITVSIRQVSDSAGTASGLARDAGELAAQGSAAVSETVQDMQSSAASVNRSAGLVERMDEGSKQITAIVEVIKDIADQTNLLALNAAIEAARAGEAGRGFAVVADEVRKLAERTATSTREITDMITEIQRSTSAAIGGIEEGAVLVNASVDKAVTAGEGMGRINEATRQVVEAVREISEALESQSEASEFIARNVEQVSAMNEVNTTAVGEVVADARRLQELAVRLDSVVSRFKV</sequence>
<feature type="transmembrane region" description="Helical" evidence="8">
    <location>
        <begin position="94"/>
        <end position="115"/>
    </location>
</feature>
<dbReference type="InterPro" id="IPR004090">
    <property type="entry name" value="Chemotax_Me-accpt_rcpt"/>
</dbReference>
<evidence type="ECO:0000256" key="5">
    <source>
        <dbReference type="ARBA" id="ARBA00023224"/>
    </source>
</evidence>
<evidence type="ECO:0000256" key="3">
    <source>
        <dbReference type="ARBA" id="ARBA00022989"/>
    </source>
</evidence>
<dbReference type="InterPro" id="IPR004089">
    <property type="entry name" value="MCPsignal_dom"/>
</dbReference>
<organism evidence="11 12">
    <name type="scientific">Thauera propionica</name>
    <dbReference type="NCBI Taxonomy" id="2019431"/>
    <lineage>
        <taxon>Bacteria</taxon>
        <taxon>Pseudomonadati</taxon>
        <taxon>Pseudomonadota</taxon>
        <taxon>Betaproteobacteria</taxon>
        <taxon>Rhodocyclales</taxon>
        <taxon>Zoogloeaceae</taxon>
        <taxon>Thauera</taxon>
    </lineage>
</organism>
<protein>
    <recommendedName>
        <fullName evidence="13">Methyl-accepting transducer domain-containing protein</fullName>
    </recommendedName>
</protein>
<dbReference type="PROSITE" id="PS50885">
    <property type="entry name" value="HAMP"/>
    <property type="match status" value="1"/>
</dbReference>
<evidence type="ECO:0000259" key="9">
    <source>
        <dbReference type="PROSITE" id="PS50111"/>
    </source>
</evidence>
<proteinExistence type="inferred from homology"/>
<dbReference type="AlphaFoldDB" id="A0A235EYQ0"/>
<feature type="domain" description="HAMP" evidence="10">
    <location>
        <begin position="128"/>
        <end position="172"/>
    </location>
</feature>
<dbReference type="PANTHER" id="PTHR32089:SF119">
    <property type="entry name" value="METHYL-ACCEPTING CHEMOTAXIS PROTEIN CTPL"/>
    <property type="match status" value="1"/>
</dbReference>
<evidence type="ECO:0000259" key="10">
    <source>
        <dbReference type="PROSITE" id="PS50885"/>
    </source>
</evidence>
<dbReference type="InterPro" id="IPR003660">
    <property type="entry name" value="HAMP_dom"/>
</dbReference>
<dbReference type="FunFam" id="1.10.287.950:FF:000001">
    <property type="entry name" value="Methyl-accepting chemotaxis sensory transducer"/>
    <property type="match status" value="1"/>
</dbReference>
<dbReference type="GO" id="GO:0004888">
    <property type="term" value="F:transmembrane signaling receptor activity"/>
    <property type="evidence" value="ECO:0007669"/>
    <property type="project" value="InterPro"/>
</dbReference>
<feature type="domain" description="Methyl-accepting transducer" evidence="9">
    <location>
        <begin position="177"/>
        <end position="413"/>
    </location>
</feature>
<dbReference type="SMART" id="SM00283">
    <property type="entry name" value="MA"/>
    <property type="match status" value="1"/>
</dbReference>
<keyword evidence="2 8" id="KW-0812">Transmembrane</keyword>
<evidence type="ECO:0000256" key="1">
    <source>
        <dbReference type="ARBA" id="ARBA00004141"/>
    </source>
</evidence>
<dbReference type="SUPFAM" id="SSF58104">
    <property type="entry name" value="Methyl-accepting chemotaxis protein (MCP) signaling domain"/>
    <property type="match status" value="1"/>
</dbReference>
<keyword evidence="3 8" id="KW-1133">Transmembrane helix</keyword>
<dbReference type="PRINTS" id="PR00260">
    <property type="entry name" value="CHEMTRNSDUCR"/>
</dbReference>
<comment type="subcellular location">
    <subcellularLocation>
        <location evidence="1">Membrane</location>
        <topology evidence="1">Multi-pass membrane protein</topology>
    </subcellularLocation>
</comment>
<dbReference type="EMBL" id="NOIH01000008">
    <property type="protein sequence ID" value="OYD54144.1"/>
    <property type="molecule type" value="Genomic_DNA"/>
</dbReference>
<reference evidence="11 12" key="1">
    <citation type="submission" date="2017-07" db="EMBL/GenBank/DDBJ databases">
        <title>Thauera sp. KNDSS-Mac4 genome sequence and assembly.</title>
        <authorList>
            <person name="Mayilraj S."/>
        </authorList>
    </citation>
    <scope>NUCLEOTIDE SEQUENCE [LARGE SCALE GENOMIC DNA]</scope>
    <source>
        <strain evidence="11 12">KNDSS-Mac4</strain>
    </source>
</reference>
<evidence type="ECO:0000313" key="12">
    <source>
        <dbReference type="Proteomes" id="UP000215181"/>
    </source>
</evidence>
<keyword evidence="4 8" id="KW-0472">Membrane</keyword>
<gene>
    <name evidence="11" type="ORF">CGK74_08060</name>
</gene>
<comment type="caution">
    <text evidence="11">The sequence shown here is derived from an EMBL/GenBank/DDBJ whole genome shotgun (WGS) entry which is preliminary data.</text>
</comment>
<evidence type="ECO:0000256" key="4">
    <source>
        <dbReference type="ARBA" id="ARBA00023136"/>
    </source>
</evidence>
<comment type="similarity">
    <text evidence="6">Belongs to the methyl-accepting chemotaxis (MCP) protein family.</text>
</comment>
<evidence type="ECO:0000256" key="2">
    <source>
        <dbReference type="ARBA" id="ARBA00022692"/>
    </source>
</evidence>